<dbReference type="SUPFAM" id="SSF63570">
    <property type="entry name" value="PABC (PABP) domain"/>
    <property type="match status" value="2"/>
</dbReference>
<comment type="similarity">
    <text evidence="1">Belongs to the polyadenylate-binding protein type-1 family.</text>
</comment>
<protein>
    <submittedName>
        <fullName evidence="8">Polyadenylate-binding protein, cytoplasmic and nuclear</fullName>
    </submittedName>
</protein>
<feature type="domain" description="RRM" evidence="6">
    <location>
        <begin position="261"/>
        <end position="339"/>
    </location>
</feature>
<dbReference type="FunFam" id="3.30.70.330:FF:000383">
    <property type="entry name" value="Sex lethal, isoform D"/>
    <property type="match status" value="1"/>
</dbReference>
<feature type="compositionally biased region" description="Basic and acidic residues" evidence="5">
    <location>
        <begin position="454"/>
        <end position="463"/>
    </location>
</feature>
<dbReference type="GO" id="GO:0010629">
    <property type="term" value="P:negative regulation of gene expression"/>
    <property type="evidence" value="ECO:0007669"/>
    <property type="project" value="UniProtKB-ARBA"/>
</dbReference>
<dbReference type="InterPro" id="IPR052462">
    <property type="entry name" value="SLIRP/GR-RBP-like"/>
</dbReference>
<feature type="compositionally biased region" description="Basic and acidic residues" evidence="5">
    <location>
        <begin position="335"/>
        <end position="346"/>
    </location>
</feature>
<feature type="region of interest" description="Disordered" evidence="5">
    <location>
        <begin position="329"/>
        <end position="376"/>
    </location>
</feature>
<dbReference type="Pfam" id="PF00658">
    <property type="entry name" value="MLLE"/>
    <property type="match status" value="1"/>
</dbReference>
<name>A0A1D1ZCP4_9ARAE</name>
<gene>
    <name evidence="8" type="primary">PAB1_0</name>
    <name evidence="8" type="ORF">g.23288</name>
</gene>
<evidence type="ECO:0000256" key="2">
    <source>
        <dbReference type="ARBA" id="ARBA00022737"/>
    </source>
</evidence>
<dbReference type="Gene3D" id="1.10.1900.10">
    <property type="entry name" value="c-terminal domain of poly(a) binding protein"/>
    <property type="match status" value="2"/>
</dbReference>
<dbReference type="InterPro" id="IPR012677">
    <property type="entry name" value="Nucleotide-bd_a/b_plait_sf"/>
</dbReference>
<sequence>MPTTNNMPTSTNMPTNDDDMLNDVLIDEPVLYISKVPYSMTDSEVMDILKGVNPASVQVIASGAMAPASGVVYFNNKGDAEKAFAFYNNASLEAYKSHLKLHIKDPNSSGQELQPATPSLHVKFPRTTDPNTLYQTFRPFGPLYSCKVYHDKTGNPKGQGVVQFFKEASVQEALKPTNCLEILGRPIVVSANPRLNLPNSRSNSFNHTNNPNYNTTNNNNDNSNDNSNNSNRSNVVPSNYQNNIAHQPQSPGPEGPLVDPCNLFIKNLDANISSSDLFNHFRKFGRIISARVMRDQETGNSKGFGFVSYTNPEEADRAKTVMNNKTLGSKQIVVRLHEPKKLRETKSASTSNNGQTSPTESRAPSRRNSDIYPANAFNDYDQETLAGLAPKARREVLMSELQKRFRNIPSVPQDEVNPIIELLLANKSQEVLHLLKDPQALQQKITEARHQLLHKDKSRRNLDESTPSYTTPRSTPLNTTSLAQSMLPEREKFLRAIGKFNKRHSEEILELIMSLPKKDRSMCYFNAEYLDKKIVEAVAAVEFTHEDPSIPVPPPTFTPREFTPNTTPPVKSPEPISLKLLATPPKMTENHYNPNDPLYEETEQFLRMLEQKPVVEQKQKLGDKLFPKVKNLGLRSAQASKVTINLLDTDDLRALAHSMNDPIKFKAKVDAAIIKVTLANK</sequence>
<dbReference type="SMART" id="SM00517">
    <property type="entry name" value="PolyA"/>
    <property type="match status" value="1"/>
</dbReference>
<evidence type="ECO:0000256" key="1">
    <source>
        <dbReference type="ARBA" id="ARBA00008557"/>
    </source>
</evidence>
<dbReference type="SUPFAM" id="SSF54928">
    <property type="entry name" value="RNA-binding domain, RBD"/>
    <property type="match status" value="2"/>
</dbReference>
<dbReference type="PANTHER" id="PTHR48027">
    <property type="entry name" value="HETEROGENEOUS NUCLEAR RIBONUCLEOPROTEIN 87F-RELATED"/>
    <property type="match status" value="1"/>
</dbReference>
<feature type="region of interest" description="Disordered" evidence="5">
    <location>
        <begin position="454"/>
        <end position="479"/>
    </location>
</feature>
<evidence type="ECO:0000256" key="3">
    <source>
        <dbReference type="ARBA" id="ARBA00022884"/>
    </source>
</evidence>
<dbReference type="Pfam" id="PF00076">
    <property type="entry name" value="RRM_1"/>
    <property type="match status" value="3"/>
</dbReference>
<feature type="region of interest" description="Disordered" evidence="5">
    <location>
        <begin position="198"/>
        <end position="255"/>
    </location>
</feature>
<feature type="compositionally biased region" description="Low complexity" evidence="5">
    <location>
        <begin position="201"/>
        <end position="240"/>
    </location>
</feature>
<dbReference type="InterPro" id="IPR036053">
    <property type="entry name" value="PABP-dom"/>
</dbReference>
<feature type="domain" description="PABC" evidence="7">
    <location>
        <begin position="601"/>
        <end position="681"/>
    </location>
</feature>
<evidence type="ECO:0000259" key="7">
    <source>
        <dbReference type="PROSITE" id="PS51309"/>
    </source>
</evidence>
<dbReference type="GO" id="GO:0003729">
    <property type="term" value="F:mRNA binding"/>
    <property type="evidence" value="ECO:0007669"/>
    <property type="project" value="UniProtKB-ARBA"/>
</dbReference>
<dbReference type="EMBL" id="GDJX01003237">
    <property type="protein sequence ID" value="JAT64699.1"/>
    <property type="molecule type" value="Transcribed_RNA"/>
</dbReference>
<evidence type="ECO:0000256" key="5">
    <source>
        <dbReference type="SAM" id="MobiDB-lite"/>
    </source>
</evidence>
<dbReference type="PROSITE" id="PS50102">
    <property type="entry name" value="RRM"/>
    <property type="match status" value="2"/>
</dbReference>
<dbReference type="InterPro" id="IPR000504">
    <property type="entry name" value="RRM_dom"/>
</dbReference>
<dbReference type="AlphaFoldDB" id="A0A1D1ZCP4"/>
<dbReference type="InterPro" id="IPR035979">
    <property type="entry name" value="RBD_domain_sf"/>
</dbReference>
<organism evidence="8">
    <name type="scientific">Anthurium amnicola</name>
    <dbReference type="NCBI Taxonomy" id="1678845"/>
    <lineage>
        <taxon>Eukaryota</taxon>
        <taxon>Viridiplantae</taxon>
        <taxon>Streptophyta</taxon>
        <taxon>Embryophyta</taxon>
        <taxon>Tracheophyta</taxon>
        <taxon>Spermatophyta</taxon>
        <taxon>Magnoliopsida</taxon>
        <taxon>Liliopsida</taxon>
        <taxon>Araceae</taxon>
        <taxon>Pothoideae</taxon>
        <taxon>Potheae</taxon>
        <taxon>Anthurium</taxon>
    </lineage>
</organism>
<keyword evidence="3 4" id="KW-0694">RNA-binding</keyword>
<dbReference type="SMART" id="SM00360">
    <property type="entry name" value="RRM"/>
    <property type="match status" value="3"/>
</dbReference>
<proteinExistence type="inferred from homology"/>
<dbReference type="Gene3D" id="3.30.70.330">
    <property type="match status" value="3"/>
</dbReference>
<feature type="domain" description="RRM" evidence="6">
    <location>
        <begin position="124"/>
        <end position="194"/>
    </location>
</feature>
<reference evidence="8" key="1">
    <citation type="submission" date="2015-07" db="EMBL/GenBank/DDBJ databases">
        <title>Transcriptome Assembly of Anthurium amnicola.</title>
        <authorList>
            <person name="Suzuki J."/>
        </authorList>
    </citation>
    <scope>NUCLEOTIDE SEQUENCE</scope>
</reference>
<dbReference type="CDD" id="cd00590">
    <property type="entry name" value="RRM_SF"/>
    <property type="match status" value="2"/>
</dbReference>
<dbReference type="GO" id="GO:0009967">
    <property type="term" value="P:positive regulation of signal transduction"/>
    <property type="evidence" value="ECO:0007669"/>
    <property type="project" value="UniProtKB-ARBA"/>
</dbReference>
<feature type="compositionally biased region" description="Low complexity" evidence="5">
    <location>
        <begin position="465"/>
        <end position="476"/>
    </location>
</feature>
<evidence type="ECO:0000259" key="6">
    <source>
        <dbReference type="PROSITE" id="PS50102"/>
    </source>
</evidence>
<dbReference type="GO" id="GO:0005737">
    <property type="term" value="C:cytoplasm"/>
    <property type="evidence" value="ECO:0007669"/>
    <property type="project" value="UniProtKB-ARBA"/>
</dbReference>
<evidence type="ECO:0000313" key="8">
    <source>
        <dbReference type="EMBL" id="JAT64699.1"/>
    </source>
</evidence>
<keyword evidence="2" id="KW-0677">Repeat</keyword>
<dbReference type="InterPro" id="IPR002004">
    <property type="entry name" value="PABP_HYD_C"/>
</dbReference>
<evidence type="ECO:0000256" key="4">
    <source>
        <dbReference type="PROSITE-ProRule" id="PRU00176"/>
    </source>
</evidence>
<accession>A0A1D1ZCP4</accession>
<dbReference type="PROSITE" id="PS51309">
    <property type="entry name" value="PABC"/>
    <property type="match status" value="2"/>
</dbReference>
<feature type="compositionally biased region" description="Polar residues" evidence="5">
    <location>
        <begin position="347"/>
        <end position="362"/>
    </location>
</feature>
<feature type="domain" description="PABC" evidence="7">
    <location>
        <begin position="377"/>
        <end position="457"/>
    </location>
</feature>